<sequence>MNTPALSDRLVVAADGRLLYRAPSFCIAVIGRSLLTWINDYTSLISTPHA</sequence>
<proteinExistence type="predicted"/>
<evidence type="ECO:0000313" key="1">
    <source>
        <dbReference type="EMBL" id="GGG60874.1"/>
    </source>
</evidence>
<protein>
    <submittedName>
        <fullName evidence="1">Uncharacterized protein</fullName>
    </submittedName>
</protein>
<evidence type="ECO:0000313" key="2">
    <source>
        <dbReference type="Proteomes" id="UP000601361"/>
    </source>
</evidence>
<comment type="caution">
    <text evidence="1">The sequence shown here is derived from an EMBL/GenBank/DDBJ whole genome shotgun (WGS) entry which is preliminary data.</text>
</comment>
<gene>
    <name evidence="1" type="ORF">GCM10011378_41120</name>
</gene>
<keyword evidence="2" id="KW-1185">Reference proteome</keyword>
<name>A0ABQ1X8R2_9BACT</name>
<accession>A0ABQ1X8R2</accession>
<organism evidence="1 2">
    <name type="scientific">Hymenobacter glacieicola</name>
    <dbReference type="NCBI Taxonomy" id="1562124"/>
    <lineage>
        <taxon>Bacteria</taxon>
        <taxon>Pseudomonadati</taxon>
        <taxon>Bacteroidota</taxon>
        <taxon>Cytophagia</taxon>
        <taxon>Cytophagales</taxon>
        <taxon>Hymenobacteraceae</taxon>
        <taxon>Hymenobacter</taxon>
    </lineage>
</organism>
<dbReference type="Proteomes" id="UP000601361">
    <property type="component" value="Unassembled WGS sequence"/>
</dbReference>
<dbReference type="EMBL" id="BMGS01000016">
    <property type="protein sequence ID" value="GGG60874.1"/>
    <property type="molecule type" value="Genomic_DNA"/>
</dbReference>
<dbReference type="RefSeq" id="WP_188559743.1">
    <property type="nucleotide sequence ID" value="NZ_BMGS01000016.1"/>
</dbReference>
<reference evidence="2" key="1">
    <citation type="journal article" date="2019" name="Int. J. Syst. Evol. Microbiol.">
        <title>The Global Catalogue of Microorganisms (GCM) 10K type strain sequencing project: providing services to taxonomists for standard genome sequencing and annotation.</title>
        <authorList>
            <consortium name="The Broad Institute Genomics Platform"/>
            <consortium name="The Broad Institute Genome Sequencing Center for Infectious Disease"/>
            <person name="Wu L."/>
            <person name="Ma J."/>
        </authorList>
    </citation>
    <scope>NUCLEOTIDE SEQUENCE [LARGE SCALE GENOMIC DNA]</scope>
    <source>
        <strain evidence="2">CGMCC 1.12990</strain>
    </source>
</reference>